<feature type="region of interest" description="Disordered" evidence="1">
    <location>
        <begin position="199"/>
        <end position="237"/>
    </location>
</feature>
<feature type="signal peptide" evidence="2">
    <location>
        <begin position="1"/>
        <end position="17"/>
    </location>
</feature>
<evidence type="ECO:0000313" key="4">
    <source>
        <dbReference type="Proteomes" id="UP001595947"/>
    </source>
</evidence>
<reference evidence="4" key="1">
    <citation type="journal article" date="2019" name="Int. J. Syst. Evol. Microbiol.">
        <title>The Global Catalogue of Microorganisms (GCM) 10K type strain sequencing project: providing services to taxonomists for standard genome sequencing and annotation.</title>
        <authorList>
            <consortium name="The Broad Institute Genomics Platform"/>
            <consortium name="The Broad Institute Genome Sequencing Center for Infectious Disease"/>
            <person name="Wu L."/>
            <person name="Ma J."/>
        </authorList>
    </citation>
    <scope>NUCLEOTIDE SEQUENCE [LARGE SCALE GENOMIC DNA]</scope>
    <source>
        <strain evidence="4">CGMCC 4.7093</strain>
    </source>
</reference>
<evidence type="ECO:0000256" key="2">
    <source>
        <dbReference type="SAM" id="SignalP"/>
    </source>
</evidence>
<dbReference type="RefSeq" id="WP_378035724.1">
    <property type="nucleotide sequence ID" value="NZ_JBHSIV010000007.1"/>
</dbReference>
<keyword evidence="2" id="KW-0732">Signal</keyword>
<name>A0ABV9YKE6_9PSEU</name>
<gene>
    <name evidence="3" type="ORF">ACFPBZ_09185</name>
</gene>
<organism evidence="3 4">
    <name type="scientific">Actinomycetospora atypica</name>
    <dbReference type="NCBI Taxonomy" id="1290095"/>
    <lineage>
        <taxon>Bacteria</taxon>
        <taxon>Bacillati</taxon>
        <taxon>Actinomycetota</taxon>
        <taxon>Actinomycetes</taxon>
        <taxon>Pseudonocardiales</taxon>
        <taxon>Pseudonocardiaceae</taxon>
        <taxon>Actinomycetospora</taxon>
    </lineage>
</organism>
<feature type="chain" id="PRO_5047303879" evidence="2">
    <location>
        <begin position="18"/>
        <end position="237"/>
    </location>
</feature>
<evidence type="ECO:0000313" key="3">
    <source>
        <dbReference type="EMBL" id="MFC5062376.1"/>
    </source>
</evidence>
<dbReference type="Proteomes" id="UP001595947">
    <property type="component" value="Unassembled WGS sequence"/>
</dbReference>
<keyword evidence="4" id="KW-1185">Reference proteome</keyword>
<feature type="compositionally biased region" description="Low complexity" evidence="1">
    <location>
        <begin position="200"/>
        <end position="231"/>
    </location>
</feature>
<proteinExistence type="predicted"/>
<dbReference type="EMBL" id="JBHSIV010000007">
    <property type="protein sequence ID" value="MFC5062376.1"/>
    <property type="molecule type" value="Genomic_DNA"/>
</dbReference>
<comment type="caution">
    <text evidence="3">The sequence shown here is derived from an EMBL/GenBank/DDBJ whole genome shotgun (WGS) entry which is preliminary data.</text>
</comment>
<sequence>MLLVVLLVTAWAAGLQSAGPAPDAGSTDAIRLGPAAGEDVAAYLARTATVPDPADASPRLALVQFDEALAPAAAATAVAGTTPLQAVVRVPVPRVQTALHRVDLPPAAPDAAFRAALTAAGQEVVPDASGATTGDAGRDRRVLVARSELAALGRPDCACVVAAVVRVDPAALPAVRATAGVRAVDVAPPGTSRARLAVSPLLPDQGPGRPDGPVVGPVPDDGPLLGPFAVPGAPPGG</sequence>
<protein>
    <submittedName>
        <fullName evidence="3">Uncharacterized protein</fullName>
    </submittedName>
</protein>
<evidence type="ECO:0000256" key="1">
    <source>
        <dbReference type="SAM" id="MobiDB-lite"/>
    </source>
</evidence>
<accession>A0ABV9YKE6</accession>